<reference evidence="3 4" key="1">
    <citation type="journal article" date="2018" name="Sci. Rep.">
        <title>Comparative analysis of the Pocillopora damicornis genome highlights role of immune system in coral evolution.</title>
        <authorList>
            <person name="Cunning R."/>
            <person name="Bay R.A."/>
            <person name="Gillette P."/>
            <person name="Baker A.C."/>
            <person name="Traylor-Knowles N."/>
        </authorList>
    </citation>
    <scope>NUCLEOTIDE SEQUENCE [LARGE SCALE GENOMIC DNA]</scope>
    <source>
        <strain evidence="3">RSMAS</strain>
        <tissue evidence="3">Whole animal</tissue>
    </source>
</reference>
<dbReference type="PANTHER" id="PTHR10098">
    <property type="entry name" value="RAPSYN-RELATED"/>
    <property type="match status" value="1"/>
</dbReference>
<evidence type="ECO:0000313" key="4">
    <source>
        <dbReference type="Proteomes" id="UP000275408"/>
    </source>
</evidence>
<accession>A0A3M6TB47</accession>
<dbReference type="PANTHER" id="PTHR10098:SF108">
    <property type="entry name" value="TETRATRICOPEPTIDE REPEAT PROTEIN 28"/>
    <property type="match status" value="1"/>
</dbReference>
<sequence length="247" mass="27894">MTPFLSLALFVALFLLNSDRIQKAIEICSECLILLNGTDQNSKDQFDSAMLQFYSDIYTILFSAYRHISDYISAERYGRKLFDLYRGYGIMLYKLGESLKAKKYFERALAITTKIGDREGEASCYGNLGAVFRSLGQYDKAEEYLQKALVITTEIGDRREEGSCYGNLGTVFWSLSQYDKAEEYLQKALVIRTEIGDRQGEGSCCGNLSTVFLSVGQYDKAEEYLQKALLITTEIGDRRGEGSCYGN</sequence>
<dbReference type="AlphaFoldDB" id="A0A3M6TB47"/>
<dbReference type="InterPro" id="IPR011990">
    <property type="entry name" value="TPR-like_helical_dom_sf"/>
</dbReference>
<name>A0A3M6TB47_POCDA</name>
<proteinExistence type="predicted"/>
<dbReference type="SUPFAM" id="SSF48452">
    <property type="entry name" value="TPR-like"/>
    <property type="match status" value="1"/>
</dbReference>
<protein>
    <submittedName>
        <fullName evidence="3">Uncharacterized protein</fullName>
    </submittedName>
</protein>
<dbReference type="Proteomes" id="UP000275408">
    <property type="component" value="Unassembled WGS sequence"/>
</dbReference>
<keyword evidence="2" id="KW-0732">Signal</keyword>
<feature type="non-terminal residue" evidence="3">
    <location>
        <position position="247"/>
    </location>
</feature>
<dbReference type="SMART" id="SM00028">
    <property type="entry name" value="TPR"/>
    <property type="match status" value="4"/>
</dbReference>
<gene>
    <name evidence="3" type="ORF">pdam_00025420</name>
</gene>
<evidence type="ECO:0000313" key="3">
    <source>
        <dbReference type="EMBL" id="RMX38573.1"/>
    </source>
</evidence>
<feature type="signal peptide" evidence="2">
    <location>
        <begin position="1"/>
        <end position="18"/>
    </location>
</feature>
<dbReference type="Gene3D" id="1.25.40.10">
    <property type="entry name" value="Tetratricopeptide repeat domain"/>
    <property type="match status" value="1"/>
</dbReference>
<dbReference type="EMBL" id="RCHS01003982">
    <property type="protein sequence ID" value="RMX38573.1"/>
    <property type="molecule type" value="Genomic_DNA"/>
</dbReference>
<evidence type="ECO:0000256" key="2">
    <source>
        <dbReference type="SAM" id="SignalP"/>
    </source>
</evidence>
<dbReference type="OrthoDB" id="286233at2759"/>
<dbReference type="InterPro" id="IPR019734">
    <property type="entry name" value="TPR_rpt"/>
</dbReference>
<dbReference type="Pfam" id="PF13424">
    <property type="entry name" value="TPR_12"/>
    <property type="match status" value="2"/>
</dbReference>
<dbReference type="PROSITE" id="PS50293">
    <property type="entry name" value="TPR_REGION"/>
    <property type="match status" value="1"/>
</dbReference>
<feature type="repeat" description="TPR" evidence="1">
    <location>
        <begin position="162"/>
        <end position="195"/>
    </location>
</feature>
<keyword evidence="1" id="KW-0802">TPR repeat</keyword>
<organism evidence="3 4">
    <name type="scientific">Pocillopora damicornis</name>
    <name type="common">Cauliflower coral</name>
    <name type="synonym">Millepora damicornis</name>
    <dbReference type="NCBI Taxonomy" id="46731"/>
    <lineage>
        <taxon>Eukaryota</taxon>
        <taxon>Metazoa</taxon>
        <taxon>Cnidaria</taxon>
        <taxon>Anthozoa</taxon>
        <taxon>Hexacorallia</taxon>
        <taxon>Scleractinia</taxon>
        <taxon>Astrocoeniina</taxon>
        <taxon>Pocilloporidae</taxon>
        <taxon>Pocillopora</taxon>
    </lineage>
</organism>
<feature type="repeat" description="TPR" evidence="1">
    <location>
        <begin position="122"/>
        <end position="155"/>
    </location>
</feature>
<comment type="caution">
    <text evidence="3">The sequence shown here is derived from an EMBL/GenBank/DDBJ whole genome shotgun (WGS) entry which is preliminary data.</text>
</comment>
<feature type="chain" id="PRO_5018098637" evidence="2">
    <location>
        <begin position="19"/>
        <end position="247"/>
    </location>
</feature>
<evidence type="ECO:0000256" key="1">
    <source>
        <dbReference type="PROSITE-ProRule" id="PRU00339"/>
    </source>
</evidence>
<keyword evidence="4" id="KW-1185">Reference proteome</keyword>
<dbReference type="PROSITE" id="PS50005">
    <property type="entry name" value="TPR"/>
    <property type="match status" value="2"/>
</dbReference>